<gene>
    <name evidence="18" type="primary">RvY_01242-1</name>
    <name evidence="18" type="synonym">RvY_01242.1</name>
    <name evidence="18" type="ORF">RvY_01242</name>
</gene>
<evidence type="ECO:0000256" key="14">
    <source>
        <dbReference type="ARBA" id="ARBA00048679"/>
    </source>
</evidence>
<comment type="subcellular location">
    <subcellularLocation>
        <location evidence="2">Cytoplasm</location>
    </subcellularLocation>
</comment>
<comment type="cofactor">
    <cofactor evidence="1">
        <name>Mg(2+)</name>
        <dbReference type="ChEBI" id="CHEBI:18420"/>
    </cofactor>
</comment>
<dbReference type="GO" id="GO:0050321">
    <property type="term" value="F:tau-protein kinase activity"/>
    <property type="evidence" value="ECO:0007669"/>
    <property type="project" value="TreeGrafter"/>
</dbReference>
<keyword evidence="5" id="KW-0723">Serine/threonine-protein kinase</keyword>
<dbReference type="STRING" id="947166.A0A1D1UGH8"/>
<feature type="compositionally biased region" description="Polar residues" evidence="16">
    <location>
        <begin position="818"/>
        <end position="828"/>
    </location>
</feature>
<feature type="domain" description="Protein kinase" evidence="17">
    <location>
        <begin position="18"/>
        <end position="269"/>
    </location>
</feature>
<name>A0A1D1UGH8_RAMVA</name>
<dbReference type="GO" id="GO:0000226">
    <property type="term" value="P:microtubule cytoskeleton organization"/>
    <property type="evidence" value="ECO:0007669"/>
    <property type="project" value="TreeGrafter"/>
</dbReference>
<protein>
    <recommendedName>
        <fullName evidence="3">non-specific serine/threonine protein kinase</fullName>
        <ecNumber evidence="3">2.7.11.1</ecNumber>
    </recommendedName>
</protein>
<keyword evidence="7" id="KW-0808">Transferase</keyword>
<dbReference type="GO" id="GO:0035556">
    <property type="term" value="P:intracellular signal transduction"/>
    <property type="evidence" value="ECO:0007669"/>
    <property type="project" value="TreeGrafter"/>
</dbReference>
<dbReference type="PROSITE" id="PS00107">
    <property type="entry name" value="PROTEIN_KINASE_ATP"/>
    <property type="match status" value="1"/>
</dbReference>
<dbReference type="OrthoDB" id="193931at2759"/>
<feature type="compositionally biased region" description="Polar residues" evidence="16">
    <location>
        <begin position="768"/>
        <end position="808"/>
    </location>
</feature>
<dbReference type="InterPro" id="IPR000719">
    <property type="entry name" value="Prot_kinase_dom"/>
</dbReference>
<feature type="region of interest" description="Disordered" evidence="16">
    <location>
        <begin position="642"/>
        <end position="661"/>
    </location>
</feature>
<dbReference type="InterPro" id="IPR034672">
    <property type="entry name" value="SIK"/>
</dbReference>
<evidence type="ECO:0000256" key="7">
    <source>
        <dbReference type="ARBA" id="ARBA00022679"/>
    </source>
</evidence>
<dbReference type="PROSITE" id="PS00108">
    <property type="entry name" value="PROTEIN_KINASE_ST"/>
    <property type="match status" value="1"/>
</dbReference>
<dbReference type="FunFam" id="1.10.510.10:FF:000154">
    <property type="entry name" value="Serine/threonine-protein kinase SIK2"/>
    <property type="match status" value="1"/>
</dbReference>
<dbReference type="AlphaFoldDB" id="A0A1D1UGH8"/>
<evidence type="ECO:0000256" key="6">
    <source>
        <dbReference type="ARBA" id="ARBA00022553"/>
    </source>
</evidence>
<comment type="catalytic activity">
    <reaction evidence="14">
        <text>L-seryl-[protein] + ATP = O-phospho-L-seryl-[protein] + ADP + H(+)</text>
        <dbReference type="Rhea" id="RHEA:17989"/>
        <dbReference type="Rhea" id="RHEA-COMP:9863"/>
        <dbReference type="Rhea" id="RHEA-COMP:11604"/>
        <dbReference type="ChEBI" id="CHEBI:15378"/>
        <dbReference type="ChEBI" id="CHEBI:29999"/>
        <dbReference type="ChEBI" id="CHEBI:30616"/>
        <dbReference type="ChEBI" id="CHEBI:83421"/>
        <dbReference type="ChEBI" id="CHEBI:456216"/>
        <dbReference type="EC" id="2.7.11.1"/>
    </reaction>
</comment>
<keyword evidence="12" id="KW-0460">Magnesium</keyword>
<dbReference type="SUPFAM" id="SSF56112">
    <property type="entry name" value="Protein kinase-like (PK-like)"/>
    <property type="match status" value="1"/>
</dbReference>
<accession>A0A1D1UGH8</accession>
<evidence type="ECO:0000259" key="17">
    <source>
        <dbReference type="PROSITE" id="PS50011"/>
    </source>
</evidence>
<evidence type="ECO:0000256" key="13">
    <source>
        <dbReference type="ARBA" id="ARBA00047899"/>
    </source>
</evidence>
<dbReference type="CDD" id="cd14071">
    <property type="entry name" value="STKc_SIK"/>
    <property type="match status" value="1"/>
</dbReference>
<keyword evidence="10" id="KW-0418">Kinase</keyword>
<reference evidence="18 19" key="1">
    <citation type="journal article" date="2016" name="Nat. Commun.">
        <title>Extremotolerant tardigrade genome and improved radiotolerance of human cultured cells by tardigrade-unique protein.</title>
        <authorList>
            <person name="Hashimoto T."/>
            <person name="Horikawa D.D."/>
            <person name="Saito Y."/>
            <person name="Kuwahara H."/>
            <person name="Kozuka-Hata H."/>
            <person name="Shin-I T."/>
            <person name="Minakuchi Y."/>
            <person name="Ohishi K."/>
            <person name="Motoyama A."/>
            <person name="Aizu T."/>
            <person name="Enomoto A."/>
            <person name="Kondo K."/>
            <person name="Tanaka S."/>
            <person name="Hara Y."/>
            <person name="Koshikawa S."/>
            <person name="Sagara H."/>
            <person name="Miura T."/>
            <person name="Yokobori S."/>
            <person name="Miyagawa K."/>
            <person name="Suzuki Y."/>
            <person name="Kubo T."/>
            <person name="Oyama M."/>
            <person name="Kohara Y."/>
            <person name="Fujiyama A."/>
            <person name="Arakawa K."/>
            <person name="Katayama T."/>
            <person name="Toyoda A."/>
            <person name="Kunieda T."/>
        </authorList>
    </citation>
    <scope>NUCLEOTIDE SEQUENCE [LARGE SCALE GENOMIC DNA]</scope>
    <source>
        <strain evidence="18 19">YOKOZUNA-1</strain>
    </source>
</reference>
<evidence type="ECO:0000256" key="11">
    <source>
        <dbReference type="ARBA" id="ARBA00022840"/>
    </source>
</evidence>
<feature type="binding site" evidence="15">
    <location>
        <position position="47"/>
    </location>
    <ligand>
        <name>ATP</name>
        <dbReference type="ChEBI" id="CHEBI:30616"/>
    </ligand>
</feature>
<sequence>MVMAEPTRVKAPVRVGFYDIAKTLGKGNYAVVKLAKHRITKTEVAIKIIDKSRLDDANLQKIYREVQIMKQLDHPNIIKLYQVMETKNMLYLVCEYASKGEIFDHIATYGRIPENAARRIFWQILAAVEYCHQKNIVHRDLKAENLLLDANMNIKLADFGFSNYFSPGKQLSTWCGSPPYAAPEVFQGRKYSGPQTDIWSLGVVLYVLTTGSLPFDASTLQSLRDRVLSGRFRIPFFMTSDCEHLIRHMLVLDPSRRFTIEQIKQHSWTRGDGQSSASVGLQFSKPRLTAEVSDQIVQVMKTLGIEETKTRESVGNDSFDHIAAIYYLLLEGLTQQRHGAHHARRPHGTFSESEGTFGSRGAPLGETRRQFNQTFDSGFLPRGGVGAHYPRHPAQAQGSVGSTCSSFSTGSSIESNCGPSCQHRQCSMTTSHYTVTSLDEGVGLDLSASIDYEANGYRGQSYDTLSEDAILEVGTTPTSISPIPSSLLHDLSHFGDSPPGSALASPYDSFESQGGDPEALSSSLSSRILPSHHSRMQHGRSVNTSTDEGDGVGTAVGCFRDGRRASETNLAIAEVADVCALPGTTHNNWPFKIQNPLREAGKTRGVLDVHQQIDQGHILAIHHSGPIDEATAMERLSLHPRSNTIDDHDASSGRPPLPKRISLPERLESHPQKLLMYKHAVHHQMLQQAVGSNPEDSGLAQSLQQQHILHRLQSKRAAWKNQASMHRSMDYPASMGVPGTGGPSRRFGGQPLRQNFGRYGHLPPLMSPQCSTGSNEFDWSTSGGQPVPSSAGYQSMSVGSSEQMLVDSQDSEMDYEPPSTSSDQMETN</sequence>
<dbReference type="PANTHER" id="PTHR24346:SF74">
    <property type="entry name" value="PROTEIN KINASE DOMAIN-CONTAINING PROTEIN"/>
    <property type="match status" value="1"/>
</dbReference>
<proteinExistence type="predicted"/>
<dbReference type="GO" id="GO:0046872">
    <property type="term" value="F:metal ion binding"/>
    <property type="evidence" value="ECO:0007669"/>
    <property type="project" value="UniProtKB-KW"/>
</dbReference>
<dbReference type="CDD" id="cd14338">
    <property type="entry name" value="UBA_SIK"/>
    <property type="match status" value="1"/>
</dbReference>
<dbReference type="Pfam" id="PF00069">
    <property type="entry name" value="Pkinase"/>
    <property type="match status" value="1"/>
</dbReference>
<evidence type="ECO:0000256" key="16">
    <source>
        <dbReference type="SAM" id="MobiDB-lite"/>
    </source>
</evidence>
<dbReference type="InterPro" id="IPR011009">
    <property type="entry name" value="Kinase-like_dom_sf"/>
</dbReference>
<dbReference type="SMART" id="SM00220">
    <property type="entry name" value="S_TKc"/>
    <property type="match status" value="1"/>
</dbReference>
<dbReference type="Pfam" id="PF23312">
    <property type="entry name" value="UBA_SIK3"/>
    <property type="match status" value="1"/>
</dbReference>
<dbReference type="PROSITE" id="PS50011">
    <property type="entry name" value="PROTEIN_KINASE_DOM"/>
    <property type="match status" value="1"/>
</dbReference>
<keyword evidence="6" id="KW-0597">Phosphoprotein</keyword>
<feature type="region of interest" description="Disordered" evidence="16">
    <location>
        <begin position="491"/>
        <end position="525"/>
    </location>
</feature>
<keyword evidence="9 15" id="KW-0547">Nucleotide-binding</keyword>
<feature type="region of interest" description="Disordered" evidence="16">
    <location>
        <begin position="729"/>
        <end position="828"/>
    </location>
</feature>
<dbReference type="GO" id="GO:0005524">
    <property type="term" value="F:ATP binding"/>
    <property type="evidence" value="ECO:0007669"/>
    <property type="project" value="UniProtKB-UniRule"/>
</dbReference>
<comment type="caution">
    <text evidence="18">The sequence shown here is derived from an EMBL/GenBank/DDBJ whole genome shotgun (WGS) entry which is preliminary data.</text>
</comment>
<organism evidence="18 19">
    <name type="scientific">Ramazzottius varieornatus</name>
    <name type="common">Water bear</name>
    <name type="synonym">Tardigrade</name>
    <dbReference type="NCBI Taxonomy" id="947166"/>
    <lineage>
        <taxon>Eukaryota</taxon>
        <taxon>Metazoa</taxon>
        <taxon>Ecdysozoa</taxon>
        <taxon>Tardigrada</taxon>
        <taxon>Eutardigrada</taxon>
        <taxon>Parachela</taxon>
        <taxon>Hypsibioidea</taxon>
        <taxon>Ramazzottiidae</taxon>
        <taxon>Ramazzottius</taxon>
    </lineage>
</organism>
<keyword evidence="11 15" id="KW-0067">ATP-binding</keyword>
<keyword evidence="19" id="KW-1185">Reference proteome</keyword>
<evidence type="ECO:0000256" key="8">
    <source>
        <dbReference type="ARBA" id="ARBA00022723"/>
    </source>
</evidence>
<dbReference type="Proteomes" id="UP000186922">
    <property type="component" value="Unassembled WGS sequence"/>
</dbReference>
<keyword evidence="8" id="KW-0479">Metal-binding</keyword>
<dbReference type="GO" id="GO:0005737">
    <property type="term" value="C:cytoplasm"/>
    <property type="evidence" value="ECO:0007669"/>
    <property type="project" value="UniProtKB-SubCell"/>
</dbReference>
<evidence type="ECO:0000256" key="4">
    <source>
        <dbReference type="ARBA" id="ARBA00022490"/>
    </source>
</evidence>
<dbReference type="EMBL" id="BDGG01000001">
    <property type="protein sequence ID" value="GAU88561.1"/>
    <property type="molecule type" value="Genomic_DNA"/>
</dbReference>
<dbReference type="InterPro" id="IPR017441">
    <property type="entry name" value="Protein_kinase_ATP_BS"/>
</dbReference>
<evidence type="ECO:0000256" key="2">
    <source>
        <dbReference type="ARBA" id="ARBA00004496"/>
    </source>
</evidence>
<keyword evidence="4" id="KW-0963">Cytoplasm</keyword>
<dbReference type="Gene3D" id="1.10.510.10">
    <property type="entry name" value="Transferase(Phosphotransferase) domain 1"/>
    <property type="match status" value="1"/>
</dbReference>
<evidence type="ECO:0000256" key="12">
    <source>
        <dbReference type="ARBA" id="ARBA00022842"/>
    </source>
</evidence>
<evidence type="ECO:0000256" key="3">
    <source>
        <dbReference type="ARBA" id="ARBA00012513"/>
    </source>
</evidence>
<evidence type="ECO:0000256" key="10">
    <source>
        <dbReference type="ARBA" id="ARBA00022777"/>
    </source>
</evidence>
<dbReference type="EC" id="2.7.11.1" evidence="3"/>
<dbReference type="FunFam" id="3.30.200.20:FF:000003">
    <property type="entry name" value="Non-specific serine/threonine protein kinase"/>
    <property type="match status" value="1"/>
</dbReference>
<dbReference type="PANTHER" id="PTHR24346">
    <property type="entry name" value="MAP/MICROTUBULE AFFINITY-REGULATING KINASE"/>
    <property type="match status" value="1"/>
</dbReference>
<evidence type="ECO:0000313" key="18">
    <source>
        <dbReference type="EMBL" id="GAU88561.1"/>
    </source>
</evidence>
<evidence type="ECO:0000313" key="19">
    <source>
        <dbReference type="Proteomes" id="UP000186922"/>
    </source>
</evidence>
<evidence type="ECO:0000256" key="15">
    <source>
        <dbReference type="PROSITE-ProRule" id="PRU10141"/>
    </source>
</evidence>
<evidence type="ECO:0000256" key="1">
    <source>
        <dbReference type="ARBA" id="ARBA00001946"/>
    </source>
</evidence>
<evidence type="ECO:0000256" key="5">
    <source>
        <dbReference type="ARBA" id="ARBA00022527"/>
    </source>
</evidence>
<evidence type="ECO:0000256" key="9">
    <source>
        <dbReference type="ARBA" id="ARBA00022741"/>
    </source>
</evidence>
<dbReference type="InterPro" id="IPR057380">
    <property type="entry name" value="UBA_SIK1/2/3"/>
</dbReference>
<dbReference type="InterPro" id="IPR008271">
    <property type="entry name" value="Ser/Thr_kinase_AS"/>
</dbReference>
<comment type="catalytic activity">
    <reaction evidence="13">
        <text>L-threonyl-[protein] + ATP = O-phospho-L-threonyl-[protein] + ADP + H(+)</text>
        <dbReference type="Rhea" id="RHEA:46608"/>
        <dbReference type="Rhea" id="RHEA-COMP:11060"/>
        <dbReference type="Rhea" id="RHEA-COMP:11605"/>
        <dbReference type="ChEBI" id="CHEBI:15378"/>
        <dbReference type="ChEBI" id="CHEBI:30013"/>
        <dbReference type="ChEBI" id="CHEBI:30616"/>
        <dbReference type="ChEBI" id="CHEBI:61977"/>
        <dbReference type="ChEBI" id="CHEBI:456216"/>
        <dbReference type="EC" id="2.7.11.1"/>
    </reaction>
</comment>